<gene>
    <name evidence="9" type="ORF">HMPREF9141_1042</name>
</gene>
<evidence type="ECO:0000256" key="6">
    <source>
        <dbReference type="ARBA" id="ARBA00023136"/>
    </source>
</evidence>
<dbReference type="PANTHER" id="PTHR33778:SF1">
    <property type="entry name" value="MAGNESIUM TRANSPORTER YHID-RELATED"/>
    <property type="match status" value="1"/>
</dbReference>
<reference evidence="9 10" key="1">
    <citation type="submission" date="2011-01" db="EMBL/GenBank/DDBJ databases">
        <authorList>
            <person name="Muzny D."/>
            <person name="Qin X."/>
            <person name="Deng J."/>
            <person name="Jiang H."/>
            <person name="Liu Y."/>
            <person name="Qu J."/>
            <person name="Song X.-Z."/>
            <person name="Zhang L."/>
            <person name="Thornton R."/>
            <person name="Coyle M."/>
            <person name="Francisco L."/>
            <person name="Jackson L."/>
            <person name="Javaid M."/>
            <person name="Korchina V."/>
            <person name="Kovar C."/>
            <person name="Mata R."/>
            <person name="Mathew T."/>
            <person name="Ngo R."/>
            <person name="Nguyen L."/>
            <person name="Nguyen N."/>
            <person name="Okwuonu G."/>
            <person name="Ongeri F."/>
            <person name="Pham C."/>
            <person name="Simmons D."/>
            <person name="Wilczek-Boney K."/>
            <person name="Hale W."/>
            <person name="Jakkamsetti A."/>
            <person name="Pham P."/>
            <person name="Ruth R."/>
            <person name="San Lucas F."/>
            <person name="Warren J."/>
            <person name="Zhang J."/>
            <person name="Zhao Z."/>
            <person name="Zhou C."/>
            <person name="Zhu D."/>
            <person name="Lee S."/>
            <person name="Bess C."/>
            <person name="Blankenburg K."/>
            <person name="Forbes L."/>
            <person name="Fu Q."/>
            <person name="Gubbala S."/>
            <person name="Hirani K."/>
            <person name="Jayaseelan J.C."/>
            <person name="Lara F."/>
            <person name="Munidasa M."/>
            <person name="Palculict T."/>
            <person name="Patil S."/>
            <person name="Pu L.-L."/>
            <person name="Saada N."/>
            <person name="Tang L."/>
            <person name="Weissenberger G."/>
            <person name="Zhu Y."/>
            <person name="Hemphill L."/>
            <person name="Shang Y."/>
            <person name="Youmans B."/>
            <person name="Ayvaz T."/>
            <person name="Ross M."/>
            <person name="Santibanez J."/>
            <person name="Aqrawi P."/>
            <person name="Gross S."/>
            <person name="Joshi V."/>
            <person name="Fowler G."/>
            <person name="Nazareth L."/>
            <person name="Reid J."/>
            <person name="Worley K."/>
            <person name="Petrosino J."/>
            <person name="Highlander S."/>
            <person name="Gibbs R."/>
        </authorList>
    </citation>
    <scope>NUCLEOTIDE SEQUENCE [LARGE SCALE GENOMIC DNA]</scope>
    <source>
        <strain evidence="9 10">DSM 16608</strain>
    </source>
</reference>
<comment type="subcellular location">
    <subcellularLocation>
        <location evidence="1">Cell membrane</location>
        <topology evidence="1">Multi-pass membrane protein</topology>
    </subcellularLocation>
</comment>
<evidence type="ECO:0000256" key="2">
    <source>
        <dbReference type="ARBA" id="ARBA00009298"/>
    </source>
</evidence>
<dbReference type="EMBL" id="AEWX01000015">
    <property type="protein sequence ID" value="EGC20406.1"/>
    <property type="molecule type" value="Genomic_DNA"/>
</dbReference>
<dbReference type="PANTHER" id="PTHR33778">
    <property type="entry name" value="PROTEIN MGTC"/>
    <property type="match status" value="1"/>
</dbReference>
<dbReference type="AlphaFoldDB" id="F0F625"/>
<dbReference type="GO" id="GO:0005886">
    <property type="term" value="C:plasma membrane"/>
    <property type="evidence" value="ECO:0007669"/>
    <property type="project" value="UniProtKB-SubCell"/>
</dbReference>
<evidence type="ECO:0000256" key="5">
    <source>
        <dbReference type="ARBA" id="ARBA00022989"/>
    </source>
</evidence>
<keyword evidence="3" id="KW-1003">Cell membrane</keyword>
<protein>
    <submittedName>
        <fullName evidence="9">Mg2+ transporter-C family protein</fullName>
    </submittedName>
</protein>
<keyword evidence="4 7" id="KW-0812">Transmembrane</keyword>
<sequence length="232" mass="25883">MTKKGVNIMDTITYEFVLRLFIAAMLGGAIGLEREYRAKEAGFRTHFLVALGSGLFMILSQFGFDGVLGHYGQVSLDPSRIASQVVTGIGFIGAGTIIFQKHVVRGLTTAAGLWVTSAIGMTAGAGMYVLSIATTVLVLLCLEALYFILQHFGTRNINVSFSAPEETDIQRVLQRLREKEVIIDSYEMQRKDTSSGHYYVVTMEMKLKRNRYQSHLLNFMMEFKDVTVESIE</sequence>
<evidence type="ECO:0000259" key="8">
    <source>
        <dbReference type="Pfam" id="PF02308"/>
    </source>
</evidence>
<keyword evidence="6 7" id="KW-0472">Membrane</keyword>
<feature type="transmembrane region" description="Helical" evidence="7">
    <location>
        <begin position="81"/>
        <end position="99"/>
    </location>
</feature>
<accession>F0F625</accession>
<feature type="transmembrane region" description="Helical" evidence="7">
    <location>
        <begin position="12"/>
        <end position="31"/>
    </location>
</feature>
<comment type="similarity">
    <text evidence="2">Belongs to the MgtC/SapB family.</text>
</comment>
<evidence type="ECO:0000256" key="7">
    <source>
        <dbReference type="SAM" id="Phobius"/>
    </source>
</evidence>
<feature type="transmembrane region" description="Helical" evidence="7">
    <location>
        <begin position="129"/>
        <end position="149"/>
    </location>
</feature>
<dbReference type="PRINTS" id="PR01837">
    <property type="entry name" value="MGTCSAPBPROT"/>
</dbReference>
<comment type="caution">
    <text evidence="9">The sequence shown here is derived from an EMBL/GenBank/DDBJ whole genome shotgun (WGS) entry which is preliminary data.</text>
</comment>
<dbReference type="InterPro" id="IPR003416">
    <property type="entry name" value="MgtC/SapB/SrpB/YhiD_fam"/>
</dbReference>
<dbReference type="Proteomes" id="UP000005697">
    <property type="component" value="Unassembled WGS sequence"/>
</dbReference>
<organism evidence="9 10">
    <name type="scientific">Prevotella multiformis DSM 16608</name>
    <dbReference type="NCBI Taxonomy" id="888743"/>
    <lineage>
        <taxon>Bacteria</taxon>
        <taxon>Pseudomonadati</taxon>
        <taxon>Bacteroidota</taxon>
        <taxon>Bacteroidia</taxon>
        <taxon>Bacteroidales</taxon>
        <taxon>Prevotellaceae</taxon>
        <taxon>Prevotella</taxon>
    </lineage>
</organism>
<evidence type="ECO:0000256" key="3">
    <source>
        <dbReference type="ARBA" id="ARBA00022475"/>
    </source>
</evidence>
<feature type="transmembrane region" description="Helical" evidence="7">
    <location>
        <begin position="43"/>
        <end position="61"/>
    </location>
</feature>
<dbReference type="STRING" id="888743.HMPREF9141_1042"/>
<name>F0F625_9BACT</name>
<keyword evidence="10" id="KW-1185">Reference proteome</keyword>
<dbReference type="InterPro" id="IPR049177">
    <property type="entry name" value="MgtC_SapB_SrpB_YhiD_N"/>
</dbReference>
<feature type="domain" description="MgtC/SapB/SrpB/YhiD N-terminal" evidence="8">
    <location>
        <begin position="20"/>
        <end position="146"/>
    </location>
</feature>
<dbReference type="eggNOG" id="COG1285">
    <property type="taxonomic scope" value="Bacteria"/>
</dbReference>
<feature type="transmembrane region" description="Helical" evidence="7">
    <location>
        <begin position="106"/>
        <end position="123"/>
    </location>
</feature>
<keyword evidence="5 7" id="KW-1133">Transmembrane helix</keyword>
<dbReference type="Pfam" id="PF02308">
    <property type="entry name" value="MgtC"/>
    <property type="match status" value="1"/>
</dbReference>
<evidence type="ECO:0000256" key="4">
    <source>
        <dbReference type="ARBA" id="ARBA00022692"/>
    </source>
</evidence>
<evidence type="ECO:0000313" key="10">
    <source>
        <dbReference type="Proteomes" id="UP000005697"/>
    </source>
</evidence>
<evidence type="ECO:0000256" key="1">
    <source>
        <dbReference type="ARBA" id="ARBA00004651"/>
    </source>
</evidence>
<evidence type="ECO:0000313" key="9">
    <source>
        <dbReference type="EMBL" id="EGC20406.1"/>
    </source>
</evidence>
<proteinExistence type="inferred from homology"/>
<dbReference type="HOGENOM" id="CLU_079292_0_1_10"/>